<sequence length="288" mass="31665">MVDGVSVIIPAHNEAHVIGGTLRRLVDTDIEGRLELIVATNGCTDRTGEIAASVSPRVRVIEVDAASKIAALNAGDEASTWSTRAYLDADIDITADALLASADALGDGPMLVSAPRMLVDTAGSSAPVRMYYRVWELTDYRLHGMVGSGIYIVSGIGRARWGSFPDVIADDLFAQRQFAEHERLEFNGATFTMRAPRDLRTFLHRQTRIVAGNREAAAHYPELERMTVAPGVWALIGRLLRRPWLWPAALVYTYASLEPRRRAAVVRARGAAQSWNRDETRRVSAVQN</sequence>
<comment type="pathway">
    <text evidence="7">Carotenoid biosynthesis; staphyloxanthin biosynthesis; staphyloxanthin from farnesyl diphosphate: step 4/5.</text>
</comment>
<gene>
    <name evidence="11" type="ORF">D7I44_06290</name>
</gene>
<evidence type="ECO:0000256" key="5">
    <source>
        <dbReference type="ARBA" id="ARBA00023136"/>
    </source>
</evidence>
<dbReference type="Gene3D" id="3.90.550.10">
    <property type="entry name" value="Spore Coat Polysaccharide Biosynthesis Protein SpsA, Chain A"/>
    <property type="match status" value="1"/>
</dbReference>
<comment type="function">
    <text evidence="6">Catalyzes the glycosylation of 4,4'-diaponeurosporenoate, i.e. the esterification of glucose at the C1'' position with the carboxyl group of 4,4'-diaponeurosporenic acid, to form glycosyl-4,4'-diaponeurosporenoate. This is a step in the biosynthesis of staphyloxanthin, an orange pigment present in most staphylococci strains.</text>
</comment>
<accession>A0A387BQC4</accession>
<evidence type="ECO:0000313" key="11">
    <source>
        <dbReference type="EMBL" id="AYG03176.1"/>
    </source>
</evidence>
<dbReference type="KEGG" id="gry:D7I44_06290"/>
<keyword evidence="12" id="KW-1185">Reference proteome</keyword>
<dbReference type="SUPFAM" id="SSF53448">
    <property type="entry name" value="Nucleotide-diphospho-sugar transferases"/>
    <property type="match status" value="1"/>
</dbReference>
<dbReference type="PANTHER" id="PTHR43646:SF2">
    <property type="entry name" value="GLYCOSYLTRANSFERASE 2-LIKE DOMAIN-CONTAINING PROTEIN"/>
    <property type="match status" value="1"/>
</dbReference>
<evidence type="ECO:0000256" key="6">
    <source>
        <dbReference type="ARBA" id="ARBA00037281"/>
    </source>
</evidence>
<evidence type="ECO:0000313" key="12">
    <source>
        <dbReference type="Proteomes" id="UP000275069"/>
    </source>
</evidence>
<dbReference type="InterPro" id="IPR029044">
    <property type="entry name" value="Nucleotide-diphossugar_trans"/>
</dbReference>
<keyword evidence="5" id="KW-0472">Membrane</keyword>
<feature type="domain" description="Glycosyltransferase 2-like" evidence="10">
    <location>
        <begin position="6"/>
        <end position="118"/>
    </location>
</feature>
<evidence type="ECO:0000256" key="2">
    <source>
        <dbReference type="ARBA" id="ARBA00022475"/>
    </source>
</evidence>
<proteinExistence type="inferred from homology"/>
<evidence type="ECO:0000256" key="9">
    <source>
        <dbReference type="ARBA" id="ARBA00040345"/>
    </source>
</evidence>
<keyword evidence="2" id="KW-1003">Cell membrane</keyword>
<dbReference type="GO" id="GO:0016757">
    <property type="term" value="F:glycosyltransferase activity"/>
    <property type="evidence" value="ECO:0007669"/>
    <property type="project" value="UniProtKB-KW"/>
</dbReference>
<evidence type="ECO:0000256" key="1">
    <source>
        <dbReference type="ARBA" id="ARBA00004236"/>
    </source>
</evidence>
<keyword evidence="3" id="KW-0328">Glycosyltransferase</keyword>
<protein>
    <recommendedName>
        <fullName evidence="9">4,4'-diaponeurosporenoate glycosyltransferase</fullName>
    </recommendedName>
</protein>
<dbReference type="Pfam" id="PF00535">
    <property type="entry name" value="Glycos_transf_2"/>
    <property type="match status" value="1"/>
</dbReference>
<organism evidence="11 12">
    <name type="scientific">Gryllotalpicola protaetiae</name>
    <dbReference type="NCBI Taxonomy" id="2419771"/>
    <lineage>
        <taxon>Bacteria</taxon>
        <taxon>Bacillati</taxon>
        <taxon>Actinomycetota</taxon>
        <taxon>Actinomycetes</taxon>
        <taxon>Micrococcales</taxon>
        <taxon>Microbacteriaceae</taxon>
        <taxon>Gryllotalpicola</taxon>
    </lineage>
</organism>
<evidence type="ECO:0000256" key="4">
    <source>
        <dbReference type="ARBA" id="ARBA00022679"/>
    </source>
</evidence>
<reference evidence="11 12" key="1">
    <citation type="submission" date="2018-09" db="EMBL/GenBank/DDBJ databases">
        <title>Genome sequencing of strain 2DFW10M-5.</title>
        <authorList>
            <person name="Heo J."/>
            <person name="Kim S.-J."/>
            <person name="Kwon S.-W."/>
        </authorList>
    </citation>
    <scope>NUCLEOTIDE SEQUENCE [LARGE SCALE GENOMIC DNA]</scope>
    <source>
        <strain evidence="11 12">2DFW10M-5</strain>
    </source>
</reference>
<dbReference type="EMBL" id="CP032624">
    <property type="protein sequence ID" value="AYG03176.1"/>
    <property type="molecule type" value="Genomic_DNA"/>
</dbReference>
<keyword evidence="4 11" id="KW-0808">Transferase</keyword>
<evidence type="ECO:0000256" key="3">
    <source>
        <dbReference type="ARBA" id="ARBA00022676"/>
    </source>
</evidence>
<dbReference type="OrthoDB" id="9777873at2"/>
<evidence type="ECO:0000259" key="10">
    <source>
        <dbReference type="Pfam" id="PF00535"/>
    </source>
</evidence>
<dbReference type="PANTHER" id="PTHR43646">
    <property type="entry name" value="GLYCOSYLTRANSFERASE"/>
    <property type="match status" value="1"/>
</dbReference>
<dbReference type="InterPro" id="IPR001173">
    <property type="entry name" value="Glyco_trans_2-like"/>
</dbReference>
<evidence type="ECO:0000256" key="8">
    <source>
        <dbReference type="ARBA" id="ARBA00038120"/>
    </source>
</evidence>
<name>A0A387BQC4_9MICO</name>
<dbReference type="GO" id="GO:0005886">
    <property type="term" value="C:plasma membrane"/>
    <property type="evidence" value="ECO:0007669"/>
    <property type="project" value="UniProtKB-SubCell"/>
</dbReference>
<dbReference type="RefSeq" id="WP_120788708.1">
    <property type="nucleotide sequence ID" value="NZ_CP032624.1"/>
</dbReference>
<dbReference type="AlphaFoldDB" id="A0A387BQC4"/>
<dbReference type="Proteomes" id="UP000275069">
    <property type="component" value="Chromosome"/>
</dbReference>
<comment type="similarity">
    <text evidence="8">Belongs to the glycosyltransferase 2 family. CrtQ subfamily.</text>
</comment>
<comment type="subcellular location">
    <subcellularLocation>
        <location evidence="1">Cell membrane</location>
    </subcellularLocation>
</comment>
<evidence type="ECO:0000256" key="7">
    <source>
        <dbReference type="ARBA" id="ARBA00037904"/>
    </source>
</evidence>